<proteinExistence type="inferred from homology"/>
<dbReference type="InterPro" id="IPR036134">
    <property type="entry name" value="Crypto/Photolyase_FAD-like_sf"/>
</dbReference>
<evidence type="ECO:0000256" key="2">
    <source>
        <dbReference type="ARBA" id="ARBA00022630"/>
    </source>
</evidence>
<dbReference type="PROSITE" id="PS00691">
    <property type="entry name" value="DNA_PHOTOLYASES_1_2"/>
    <property type="match status" value="1"/>
</dbReference>
<feature type="domain" description="Photolyase/cryptochrome alpha/beta" evidence="6">
    <location>
        <begin position="1"/>
        <end position="130"/>
    </location>
</feature>
<dbReference type="Gene3D" id="1.10.579.10">
    <property type="entry name" value="DNA Cyclobutane Dipyrimidine Photolyase, subunit A, domain 3"/>
    <property type="match status" value="1"/>
</dbReference>
<dbReference type="InterPro" id="IPR018394">
    <property type="entry name" value="DNA_photolyase_1_CS_C"/>
</dbReference>
<name>A0ABT0I1C7_9LACO</name>
<dbReference type="InterPro" id="IPR036155">
    <property type="entry name" value="Crypto/Photolyase_N_sf"/>
</dbReference>
<comment type="cofactor">
    <cofactor evidence="1">
        <name>FAD</name>
        <dbReference type="ChEBI" id="CHEBI:57692"/>
    </cofactor>
</comment>
<evidence type="ECO:0000259" key="6">
    <source>
        <dbReference type="PROSITE" id="PS51645"/>
    </source>
</evidence>
<protein>
    <submittedName>
        <fullName evidence="7">DNA photolyase family protein</fullName>
    </submittedName>
</protein>
<evidence type="ECO:0000313" key="7">
    <source>
        <dbReference type="EMBL" id="MCK8624521.1"/>
    </source>
</evidence>
<accession>A0ABT0I1C7</accession>
<dbReference type="Gene3D" id="3.40.50.620">
    <property type="entry name" value="HUPs"/>
    <property type="match status" value="1"/>
</dbReference>
<reference evidence="7 8" key="1">
    <citation type="submission" date="2021-11" db="EMBL/GenBank/DDBJ databases">
        <title>Comparative genomics of bee honey and flower isolates.</title>
        <authorList>
            <person name="Bechtner J.D."/>
            <person name="Gallus M.K."/>
            <person name="Ehrmann M."/>
        </authorList>
    </citation>
    <scope>NUCLEOTIDE SEQUENCE [LARGE SCALE GENOMIC DNA]</scope>
    <source>
        <strain evidence="7 8">M161</strain>
    </source>
</reference>
<dbReference type="PROSITE" id="PS51645">
    <property type="entry name" value="PHR_CRY_ALPHA_BETA"/>
    <property type="match status" value="1"/>
</dbReference>
<dbReference type="InterPro" id="IPR002081">
    <property type="entry name" value="Cryptochrome/DNA_photolyase_1"/>
</dbReference>
<dbReference type="EMBL" id="JAJIAO010000002">
    <property type="protein sequence ID" value="MCK8624521.1"/>
    <property type="molecule type" value="Genomic_DNA"/>
</dbReference>
<dbReference type="Gene3D" id="1.25.40.80">
    <property type="match status" value="1"/>
</dbReference>
<sequence length="463" mass="54694">MTSVMWFRRDFRLEDNVALYHAIKNNEKILPIFHINPSQLNAFSTVNQDAFFASLLHFKKFLSDKGIHLNILYGDIKDCFKQLKQMIPDWNNIYFNFDERGYGRKRDQEMVNFFEKDLQIDAHPYLDYTLHSASEVKKPDGQAYKMFTPYFKKWITLKKATPLNYSVDKSQFVDKNYFNNNDEKLNNLVSENSIVNHMSFGTDCAKKMLHDFIQNGLSDYDKQRDIPSVNGTSRLSRFLRTGEISIRMIWQAILEQPDSDGRTTFMKELCWRDFYNMIYAIYPNQDKMAIKSEFKNVKWLNNQNQFDAWKKGETGFPIVDAAMRQLNQTGWMHNRLRMIVASFLTKDLLIDWRWGEKYFHERLIDYDTASNIGGWQWAASTGTDSVPYFRIFNPTLQSEKFDPQGKFIKQYVPELSNVPVEFIHEPNKNGYLDAHKINYPKPIVNHKEARKLAIETYKNSKSE</sequence>
<dbReference type="InterPro" id="IPR005101">
    <property type="entry name" value="Cryptochr/Photolyase_FAD-bd"/>
</dbReference>
<keyword evidence="2 5" id="KW-0285">Flavoprotein</keyword>
<dbReference type="Proteomes" id="UP001522905">
    <property type="component" value="Unassembled WGS sequence"/>
</dbReference>
<dbReference type="Pfam" id="PF03441">
    <property type="entry name" value="FAD_binding_7"/>
    <property type="match status" value="1"/>
</dbReference>
<comment type="similarity">
    <text evidence="5">Belongs to the DNA photolyase family.</text>
</comment>
<dbReference type="InterPro" id="IPR006050">
    <property type="entry name" value="DNA_photolyase_N"/>
</dbReference>
<dbReference type="SUPFAM" id="SSF48173">
    <property type="entry name" value="Cryptochrome/photolyase FAD-binding domain"/>
    <property type="match status" value="1"/>
</dbReference>
<gene>
    <name evidence="7" type="ORF">LNP07_03230</name>
</gene>
<organism evidence="7 8">
    <name type="scientific">Apilactobacillus xinyiensis</name>
    <dbReference type="NCBI Taxonomy" id="2841032"/>
    <lineage>
        <taxon>Bacteria</taxon>
        <taxon>Bacillati</taxon>
        <taxon>Bacillota</taxon>
        <taxon>Bacilli</taxon>
        <taxon>Lactobacillales</taxon>
        <taxon>Lactobacillaceae</taxon>
        <taxon>Apilactobacillus</taxon>
    </lineage>
</organism>
<dbReference type="PANTHER" id="PTHR11455">
    <property type="entry name" value="CRYPTOCHROME"/>
    <property type="match status" value="1"/>
</dbReference>
<dbReference type="Pfam" id="PF00875">
    <property type="entry name" value="DNA_photolyase"/>
    <property type="match status" value="1"/>
</dbReference>
<dbReference type="InterPro" id="IPR014729">
    <property type="entry name" value="Rossmann-like_a/b/a_fold"/>
</dbReference>
<keyword evidence="4 5" id="KW-0157">Chromophore</keyword>
<evidence type="ECO:0000313" key="8">
    <source>
        <dbReference type="Proteomes" id="UP001522905"/>
    </source>
</evidence>
<dbReference type="PROSITE" id="PS00394">
    <property type="entry name" value="DNA_PHOTOLYASES_1_1"/>
    <property type="match status" value="1"/>
</dbReference>
<keyword evidence="3 5" id="KW-0274">FAD</keyword>
<evidence type="ECO:0000256" key="4">
    <source>
        <dbReference type="ARBA" id="ARBA00022991"/>
    </source>
</evidence>
<dbReference type="PANTHER" id="PTHR11455:SF9">
    <property type="entry name" value="CRYPTOCHROME CIRCADIAN CLOCK 5 ISOFORM X1"/>
    <property type="match status" value="1"/>
</dbReference>
<evidence type="ECO:0000256" key="3">
    <source>
        <dbReference type="ARBA" id="ARBA00022827"/>
    </source>
</evidence>
<keyword evidence="8" id="KW-1185">Reference proteome</keyword>
<comment type="caution">
    <text evidence="7">The sequence shown here is derived from an EMBL/GenBank/DDBJ whole genome shotgun (WGS) entry which is preliminary data.</text>
</comment>
<dbReference type="PRINTS" id="PR00147">
    <property type="entry name" value="DNAPHOTLYASE"/>
</dbReference>
<dbReference type="RefSeq" id="WP_248601581.1">
    <property type="nucleotide sequence ID" value="NZ_JAJIAO010000002.1"/>
</dbReference>
<evidence type="ECO:0000256" key="1">
    <source>
        <dbReference type="ARBA" id="ARBA00001974"/>
    </source>
</evidence>
<dbReference type="SUPFAM" id="SSF52425">
    <property type="entry name" value="Cryptochrome/photolyase, N-terminal domain"/>
    <property type="match status" value="1"/>
</dbReference>
<evidence type="ECO:0000256" key="5">
    <source>
        <dbReference type="RuleBase" id="RU004182"/>
    </source>
</evidence>